<evidence type="ECO:0000256" key="2">
    <source>
        <dbReference type="ARBA" id="ARBA00022771"/>
    </source>
</evidence>
<protein>
    <recommendedName>
        <fullName evidence="7">SBP-type domain-containing protein</fullName>
    </recommendedName>
</protein>
<dbReference type="AlphaFoldDB" id="A0A5C7ISL7"/>
<feature type="compositionally biased region" description="Basic residues" evidence="5">
    <location>
        <begin position="215"/>
        <end position="227"/>
    </location>
</feature>
<reference evidence="9" key="1">
    <citation type="journal article" date="2019" name="Gigascience">
        <title>De novo genome assembly of the endangered Acer yangbiense, a plant species with extremely small populations endemic to Yunnan Province, China.</title>
        <authorList>
            <person name="Yang J."/>
            <person name="Wariss H.M."/>
            <person name="Tao L."/>
            <person name="Zhang R."/>
            <person name="Yun Q."/>
            <person name="Hollingsworth P."/>
            <person name="Dao Z."/>
            <person name="Luo G."/>
            <person name="Guo H."/>
            <person name="Ma Y."/>
            <person name="Sun W."/>
        </authorList>
    </citation>
    <scope>NUCLEOTIDE SEQUENCE [LARGE SCALE GENOMIC DNA]</scope>
    <source>
        <strain evidence="9">cv. Malutang</strain>
    </source>
</reference>
<evidence type="ECO:0000313" key="8">
    <source>
        <dbReference type="EMBL" id="TXG71824.1"/>
    </source>
</evidence>
<organism evidence="8 9">
    <name type="scientific">Acer yangbiense</name>
    <dbReference type="NCBI Taxonomy" id="1000413"/>
    <lineage>
        <taxon>Eukaryota</taxon>
        <taxon>Viridiplantae</taxon>
        <taxon>Streptophyta</taxon>
        <taxon>Embryophyta</taxon>
        <taxon>Tracheophyta</taxon>
        <taxon>Spermatophyta</taxon>
        <taxon>Magnoliopsida</taxon>
        <taxon>eudicotyledons</taxon>
        <taxon>Gunneridae</taxon>
        <taxon>Pentapetalae</taxon>
        <taxon>rosids</taxon>
        <taxon>malvids</taxon>
        <taxon>Sapindales</taxon>
        <taxon>Sapindaceae</taxon>
        <taxon>Hippocastanoideae</taxon>
        <taxon>Acereae</taxon>
        <taxon>Acer</taxon>
    </lineage>
</organism>
<feature type="compositionally biased region" description="Polar residues" evidence="5">
    <location>
        <begin position="278"/>
        <end position="306"/>
    </location>
</feature>
<proteinExistence type="predicted"/>
<evidence type="ECO:0000256" key="1">
    <source>
        <dbReference type="ARBA" id="ARBA00022723"/>
    </source>
</evidence>
<dbReference type="PANTHER" id="PTHR31251">
    <property type="entry name" value="SQUAMOSA PROMOTER-BINDING-LIKE PROTEIN 4"/>
    <property type="match status" value="1"/>
</dbReference>
<feature type="region of interest" description="Disordered" evidence="5">
    <location>
        <begin position="277"/>
        <end position="318"/>
    </location>
</feature>
<dbReference type="SUPFAM" id="SSF103612">
    <property type="entry name" value="SBT domain"/>
    <property type="match status" value="1"/>
</dbReference>
<keyword evidence="1" id="KW-0479">Metal-binding</keyword>
<evidence type="ECO:0000256" key="3">
    <source>
        <dbReference type="ARBA" id="ARBA00022833"/>
    </source>
</evidence>
<keyword evidence="6" id="KW-0472">Membrane</keyword>
<dbReference type="OrthoDB" id="514967at2759"/>
<dbReference type="Gene3D" id="4.10.1100.10">
    <property type="entry name" value="Transcription factor, SBP-box domain"/>
    <property type="match status" value="1"/>
</dbReference>
<dbReference type="Pfam" id="PF26102">
    <property type="entry name" value="Ig_SPL7"/>
    <property type="match status" value="1"/>
</dbReference>
<evidence type="ECO:0000256" key="5">
    <source>
        <dbReference type="SAM" id="MobiDB-lite"/>
    </source>
</evidence>
<evidence type="ECO:0000256" key="4">
    <source>
        <dbReference type="PROSITE-ProRule" id="PRU00470"/>
    </source>
</evidence>
<feature type="region of interest" description="Disordered" evidence="5">
    <location>
        <begin position="59"/>
        <end position="81"/>
    </location>
</feature>
<dbReference type="Pfam" id="PF03110">
    <property type="entry name" value="SBP"/>
    <property type="match status" value="1"/>
</dbReference>
<feature type="compositionally biased region" description="Basic and acidic residues" evidence="5">
    <location>
        <begin position="232"/>
        <end position="245"/>
    </location>
</feature>
<dbReference type="InterPro" id="IPR044817">
    <property type="entry name" value="SBP-like"/>
</dbReference>
<gene>
    <name evidence="8" type="ORF">EZV62_000403</name>
</gene>
<dbReference type="InterPro" id="IPR004333">
    <property type="entry name" value="SBP_dom"/>
</dbReference>
<dbReference type="PANTHER" id="PTHR31251:SF108">
    <property type="entry name" value="SQUAMOSA PROMOTER-BINDING-LIKE PROTEIN 7"/>
    <property type="match status" value="1"/>
</dbReference>
<keyword evidence="6" id="KW-1133">Transmembrane helix</keyword>
<dbReference type="GO" id="GO:0003677">
    <property type="term" value="F:DNA binding"/>
    <property type="evidence" value="ECO:0007669"/>
    <property type="project" value="InterPro"/>
</dbReference>
<keyword evidence="6" id="KW-0812">Transmembrane</keyword>
<dbReference type="InterPro" id="IPR036893">
    <property type="entry name" value="SBP_sf"/>
</dbReference>
<feature type="transmembrane region" description="Helical" evidence="6">
    <location>
        <begin position="789"/>
        <end position="807"/>
    </location>
</feature>
<comment type="caution">
    <text evidence="8">The sequence shown here is derived from an EMBL/GenBank/DDBJ whole genome shotgun (WGS) entry which is preliminary data.</text>
</comment>
<feature type="domain" description="SBP-type" evidence="7">
    <location>
        <begin position="139"/>
        <end position="225"/>
    </location>
</feature>
<keyword evidence="2 4" id="KW-0863">Zinc-finger</keyword>
<name>A0A5C7ISL7_9ROSI</name>
<dbReference type="GO" id="GO:0008270">
    <property type="term" value="F:zinc ion binding"/>
    <property type="evidence" value="ECO:0007669"/>
    <property type="project" value="UniProtKB-KW"/>
</dbReference>
<evidence type="ECO:0000259" key="7">
    <source>
        <dbReference type="PROSITE" id="PS51141"/>
    </source>
</evidence>
<accession>A0A5C7ISL7</accession>
<sequence length="826" mass="92497">MEPDGVQRPPKFSEMDLHTSVTEGDLSTSALWDWSDLLDFTTDDTGFDLPLHSSDQIQLTNTTLPDPDPELQPQPQPQPMILNSDRVRKRDPRLICSNFLAGRIPCACPELDQMLAEEEEEVGLPGKKRVRTVRGGLNQARCQVPGCEVDISELKGYHKRHRVCLRCANASVVLLDGESKRYCQQCGNMFVWELARRFHVLSDFDEGKRSCRRKLERHNNRRRRKSVGSKGALDKEPPGSSRSEDLACDGDAGKDSLCVSSQLTDQEALFESEDGHVSTLNSVPNSQNVNSDSGVSFNASGETQTDGGKDDSKVSRSPSYCDNKSDYSSMCPAGRISFKLYDWNPAEFPRRLRHQIFQWLSSMPVELEGYIRPGCTIFTVFIAMPKSMWVKLYEDPITYVHDFVVAPGRMLSGRGFVIVNLNNMIFHVKDGTSVMKVNAEVRTPKLHYVHPTCFEAGKPMEFVACGSNLLQPKFRYSFASLLLFLISFAGKYLPYEFRIASPHSQSEGGPLTFDHQLYKIYVPQTESNLFGPAFIEVENESGLSNFIPVLIGDKETCLEMKLIQHRIEASLFPERSQFVAGGSIRNLCGVSALRQTASSEFLLDIAWLLKVPASESFQQIMSASQIQRFNSLLSFLIHNESTTLLEKMLQHLKILIDKMGLNSAVIVSRDTDIVLLLKFMNYARDILHQKLQKDGGLTEHSRNIVPKLCSGSESCFQSDMLVSIMNQDCETRPKDKLGETVDTTAVDRGESDPLLNGEVVMNVSLNKEWPRKSCGQIFSGTVLISRPTLLVASVVAVCFGVCVVLLHPHKVGELAVSIRRSLFRRI</sequence>
<feature type="region of interest" description="Disordered" evidence="5">
    <location>
        <begin position="215"/>
        <end position="246"/>
    </location>
</feature>
<keyword evidence="9" id="KW-1185">Reference proteome</keyword>
<dbReference type="PROSITE" id="PS51141">
    <property type="entry name" value="ZF_SBP"/>
    <property type="match status" value="1"/>
</dbReference>
<evidence type="ECO:0000256" key="6">
    <source>
        <dbReference type="SAM" id="Phobius"/>
    </source>
</evidence>
<keyword evidence="3" id="KW-0862">Zinc</keyword>
<dbReference type="GO" id="GO:0005634">
    <property type="term" value="C:nucleus"/>
    <property type="evidence" value="ECO:0007669"/>
    <property type="project" value="InterPro"/>
</dbReference>
<evidence type="ECO:0000313" key="9">
    <source>
        <dbReference type="Proteomes" id="UP000323000"/>
    </source>
</evidence>
<dbReference type="EMBL" id="VAHF01000001">
    <property type="protein sequence ID" value="TXG71824.1"/>
    <property type="molecule type" value="Genomic_DNA"/>
</dbReference>
<dbReference type="Proteomes" id="UP000323000">
    <property type="component" value="Chromosome 1"/>
</dbReference>